<organism evidence="1 2">
    <name type="scientific">Dyella ginsengisoli</name>
    <dbReference type="NCBI Taxonomy" id="363848"/>
    <lineage>
        <taxon>Bacteria</taxon>
        <taxon>Pseudomonadati</taxon>
        <taxon>Pseudomonadota</taxon>
        <taxon>Gammaproteobacteria</taxon>
        <taxon>Lysobacterales</taxon>
        <taxon>Rhodanobacteraceae</taxon>
        <taxon>Dyella</taxon>
    </lineage>
</organism>
<gene>
    <name evidence="1" type="ORF">ISP17_11305</name>
</gene>
<comment type="caution">
    <text evidence="1">The sequence shown here is derived from an EMBL/GenBank/DDBJ whole genome shotgun (WGS) entry which is preliminary data.</text>
</comment>
<evidence type="ECO:0000313" key="2">
    <source>
        <dbReference type="Proteomes" id="UP001620460"/>
    </source>
</evidence>
<evidence type="ECO:0000313" key="1">
    <source>
        <dbReference type="EMBL" id="MFK2904553.1"/>
    </source>
</evidence>
<dbReference type="Proteomes" id="UP001620460">
    <property type="component" value="Unassembled WGS sequence"/>
</dbReference>
<accession>A0ABW8JUG6</accession>
<keyword evidence="2" id="KW-1185">Reference proteome</keyword>
<reference evidence="1 2" key="1">
    <citation type="submission" date="2020-10" db="EMBL/GenBank/DDBJ databases">
        <title>Phylogeny of dyella-like bacteria.</title>
        <authorList>
            <person name="Fu J."/>
        </authorList>
    </citation>
    <scope>NUCLEOTIDE SEQUENCE [LARGE SCALE GENOMIC DNA]</scope>
    <source>
        <strain evidence="1 2">Gsoil3046</strain>
    </source>
</reference>
<protein>
    <submittedName>
        <fullName evidence="1">Uncharacterized protein</fullName>
    </submittedName>
</protein>
<proteinExistence type="predicted"/>
<dbReference type="EMBL" id="JADIKM010000003">
    <property type="protein sequence ID" value="MFK2904553.1"/>
    <property type="molecule type" value="Genomic_DNA"/>
</dbReference>
<sequence length="74" mass="8268">MHAQHLPEVAFVPERVGTMWRGEVIDVHSQDRLARTVTTYARQADAITAATSLWRAKQMALLRLASSQPQQVVA</sequence>
<dbReference type="RefSeq" id="WP_404633179.1">
    <property type="nucleotide sequence ID" value="NZ_JADIKM010000003.1"/>
</dbReference>
<name>A0ABW8JUG6_9GAMM</name>